<keyword evidence="2" id="KW-1185">Reference proteome</keyword>
<sequence>MLAAEKGCGGGGETAQDDVLSVNDVPLASHIAGLGAVRTHFAAFFFSGWVLTHGITEAIVQLGTTMPGTLPVCRPLVTAPGNLGRGHSRENEQANTQ</sequence>
<evidence type="ECO:0000313" key="2">
    <source>
        <dbReference type="Proteomes" id="UP001500707"/>
    </source>
</evidence>
<name>A0ABP6Y357_9ACTN</name>
<dbReference type="EMBL" id="BAABCE010000014">
    <property type="protein sequence ID" value="GAA3576185.1"/>
    <property type="molecule type" value="Genomic_DNA"/>
</dbReference>
<organism evidence="1 2">
    <name type="scientific">Streptomyces osmaniensis</name>
    <dbReference type="NCBI Taxonomy" id="593134"/>
    <lineage>
        <taxon>Bacteria</taxon>
        <taxon>Bacillati</taxon>
        <taxon>Actinomycetota</taxon>
        <taxon>Actinomycetes</taxon>
        <taxon>Kitasatosporales</taxon>
        <taxon>Streptomycetaceae</taxon>
        <taxon>Streptomyces</taxon>
    </lineage>
</organism>
<gene>
    <name evidence="1" type="ORF">GCM10022295_67220</name>
</gene>
<protein>
    <submittedName>
        <fullName evidence="1">Uncharacterized protein</fullName>
    </submittedName>
</protein>
<accession>A0ABP6Y357</accession>
<reference evidence="2" key="1">
    <citation type="journal article" date="2019" name="Int. J. Syst. Evol. Microbiol.">
        <title>The Global Catalogue of Microorganisms (GCM) 10K type strain sequencing project: providing services to taxonomists for standard genome sequencing and annotation.</title>
        <authorList>
            <consortium name="The Broad Institute Genomics Platform"/>
            <consortium name="The Broad Institute Genome Sequencing Center for Infectious Disease"/>
            <person name="Wu L."/>
            <person name="Ma J."/>
        </authorList>
    </citation>
    <scope>NUCLEOTIDE SEQUENCE [LARGE SCALE GENOMIC DNA]</scope>
    <source>
        <strain evidence="2">JCM 17656</strain>
    </source>
</reference>
<comment type="caution">
    <text evidence="1">The sequence shown here is derived from an EMBL/GenBank/DDBJ whole genome shotgun (WGS) entry which is preliminary data.</text>
</comment>
<proteinExistence type="predicted"/>
<dbReference type="Proteomes" id="UP001500707">
    <property type="component" value="Unassembled WGS sequence"/>
</dbReference>
<evidence type="ECO:0000313" key="1">
    <source>
        <dbReference type="EMBL" id="GAA3576185.1"/>
    </source>
</evidence>